<dbReference type="VEuPathDB" id="FungiDB:I7I53_05809"/>
<feature type="region of interest" description="Disordered" evidence="3">
    <location>
        <begin position="97"/>
        <end position="130"/>
    </location>
</feature>
<dbReference type="PROSITE" id="PS00108">
    <property type="entry name" value="PROTEIN_KINASE_ST"/>
    <property type="match status" value="1"/>
</dbReference>
<feature type="region of interest" description="Disordered" evidence="3">
    <location>
        <begin position="219"/>
        <end position="279"/>
    </location>
</feature>
<gene>
    <name evidence="5" type="ORF">HCEG_05946</name>
</gene>
<dbReference type="HOGENOM" id="CLU_019271_2_0_1"/>
<dbReference type="InterPro" id="IPR008271">
    <property type="entry name" value="Ser/Thr_kinase_AS"/>
</dbReference>
<proteinExistence type="predicted"/>
<feature type="domain" description="Protein kinase" evidence="4">
    <location>
        <begin position="400"/>
        <end position="693"/>
    </location>
</feature>
<reference evidence="6" key="1">
    <citation type="submission" date="2008-07" db="EMBL/GenBank/DDBJ databases">
        <title>Annotation of Ajellomyces capsulatus strain H88.</title>
        <authorList>
            <person name="Champion M."/>
            <person name="Cuomo C."/>
            <person name="Ma L.-J."/>
            <person name="Henn M.R."/>
            <person name="Sil A."/>
            <person name="Goldman B."/>
            <person name="Young S.K."/>
            <person name="Kodira C.D."/>
            <person name="Zeng Q."/>
            <person name="Koehrsen M."/>
            <person name="Alvarado L."/>
            <person name="Berlin A."/>
            <person name="Borenstein D."/>
            <person name="Chen Z."/>
            <person name="Engels R."/>
            <person name="Freedman E."/>
            <person name="Gellesch M."/>
            <person name="Goldberg J."/>
            <person name="Griggs A."/>
            <person name="Gujja S."/>
            <person name="Heiman D."/>
            <person name="Hepburn T."/>
            <person name="Howarth C."/>
            <person name="Jen D."/>
            <person name="Larson L."/>
            <person name="Lewis B."/>
            <person name="Mehta T."/>
            <person name="Park D."/>
            <person name="Pearson M."/>
            <person name="Roberts A."/>
            <person name="Saif S."/>
            <person name="Shea T."/>
            <person name="Shenoy N."/>
            <person name="Sisk P."/>
            <person name="Stolte C."/>
            <person name="Sykes S."/>
            <person name="Walk T."/>
            <person name="White J."/>
            <person name="Yandava C."/>
            <person name="Klein B."/>
            <person name="McEwen J.G."/>
            <person name="Puccia R."/>
            <person name="Goldman G.H."/>
            <person name="Felipe M.S."/>
            <person name="Nino-Vega G."/>
            <person name="San-Blas G."/>
            <person name="Taylor J."/>
            <person name="Mendoza L."/>
            <person name="Galagan J."/>
            <person name="Nusbaum C."/>
            <person name="Birren B."/>
        </authorList>
    </citation>
    <scope>NUCLEOTIDE SEQUENCE [LARGE SCALE GENOMIC DNA]</scope>
    <source>
        <strain evidence="6">H88</strain>
    </source>
</reference>
<evidence type="ECO:0000256" key="3">
    <source>
        <dbReference type="SAM" id="MobiDB-lite"/>
    </source>
</evidence>
<dbReference type="PANTHER" id="PTHR24346">
    <property type="entry name" value="MAP/MICROTUBULE AFFINITY-REGULATING KINASE"/>
    <property type="match status" value="1"/>
</dbReference>
<dbReference type="GO" id="GO:0005737">
    <property type="term" value="C:cytoplasm"/>
    <property type="evidence" value="ECO:0007669"/>
    <property type="project" value="TreeGrafter"/>
</dbReference>
<evidence type="ECO:0000313" key="5">
    <source>
        <dbReference type="EMBL" id="EGC46731.1"/>
    </source>
</evidence>
<dbReference type="SMART" id="SM00220">
    <property type="entry name" value="S_TKc"/>
    <property type="match status" value="1"/>
</dbReference>
<dbReference type="InterPro" id="IPR011009">
    <property type="entry name" value="Kinase-like_dom_sf"/>
</dbReference>
<dbReference type="OrthoDB" id="410920at2759"/>
<dbReference type="GO" id="GO:0005524">
    <property type="term" value="F:ATP binding"/>
    <property type="evidence" value="ECO:0007669"/>
    <property type="project" value="UniProtKB-KW"/>
</dbReference>
<feature type="compositionally biased region" description="Low complexity" evidence="3">
    <location>
        <begin position="162"/>
        <end position="174"/>
    </location>
</feature>
<keyword evidence="2" id="KW-0067">ATP-binding</keyword>
<keyword evidence="5" id="KW-0418">Kinase</keyword>
<dbReference type="OMA" id="IARCEWA"/>
<feature type="compositionally biased region" description="Polar residues" evidence="3">
    <location>
        <begin position="262"/>
        <end position="272"/>
    </location>
</feature>
<dbReference type="SUPFAM" id="SSF56112">
    <property type="entry name" value="Protein kinase-like (PK-like)"/>
    <property type="match status" value="1"/>
</dbReference>
<sequence length="711" mass="77746">MVSAPPPAPALPAFRLPVPAAPPYSASEPTSCAAYLWAMHRLPLQKPVVGPSPPQNDLNAGAQFLVTPDSDPHQPPSFHSAAQGHLALGSENVDANLSRDSYSDGGNNYVLSKPAPNNKSLPSQATQSISIPRTPSLQIYTDLPSIHTTAPLSNGPCEADTPIRASSLSSSLPRRTPSIRTALAAAHSCAGSISPNSAFSSPQLAALVDITPLPSPTFLRSSSWKSATSKSPSRTPSPSPISGSTFSIRRIGLSERPRSSSDRQQAQPNSEFQLPEPEEAPEAIRQNMHARNRSLSDYKPDTLHVPLSHKAAPSRALLHNHTTALAQDMATRNNMHREDYLAVQRGISSPSPTRLPTPPRIAPNCQGSSDTDHIPILVSPVPQTPIYDVISIRTQQPRRYRMLRKLGQGTFSKVVLAMRDDLGGNISSTSGGSKILSSRLVAIKVVDREVEILKTLNHPSLVQLKAFGGDNKRALLVLDYCPGGDLFEFASRAVNPLSQHIIRRIFAELVAAVQYLHAHFIVHRDIKLENVLINIPASVIQDVSDWRTYPRALVTLSDLGLSKRIPEPPTSPLLHTRCGSEDYAAPEILMGQPYDGRSTDAWAMGVLLYAIMENRLPFDPLPGARGDPAKLRARTPHRIARCEWSWYRFSNEEGDWDPVKGERWEGARACVEGLLRRSTKRMGLYEISRMPWVHEAIDDREGLKKGDIEVP</sequence>
<dbReference type="FunFam" id="1.10.510.10:FF:000640">
    <property type="entry name" value="Serine/threonine-protein kinase PRR1"/>
    <property type="match status" value="1"/>
</dbReference>
<dbReference type="PROSITE" id="PS50011">
    <property type="entry name" value="PROTEIN_KINASE_DOM"/>
    <property type="match status" value="1"/>
</dbReference>
<feature type="compositionally biased region" description="Low complexity" evidence="3">
    <location>
        <begin position="221"/>
        <end position="247"/>
    </location>
</feature>
<name>F0UKF0_AJEC8</name>
<dbReference type="Gene3D" id="1.10.510.10">
    <property type="entry name" value="Transferase(Phosphotransferase) domain 1"/>
    <property type="match status" value="1"/>
</dbReference>
<dbReference type="EMBL" id="DS990639">
    <property type="protein sequence ID" value="EGC46731.1"/>
    <property type="molecule type" value="Genomic_DNA"/>
</dbReference>
<keyword evidence="5" id="KW-0808">Transferase</keyword>
<dbReference type="Proteomes" id="UP000008142">
    <property type="component" value="Unassembled WGS sequence"/>
</dbReference>
<keyword evidence="1" id="KW-0547">Nucleotide-binding</keyword>
<dbReference type="AlphaFoldDB" id="F0UKF0"/>
<evidence type="ECO:0000256" key="1">
    <source>
        <dbReference type="ARBA" id="ARBA00022741"/>
    </source>
</evidence>
<evidence type="ECO:0000259" key="4">
    <source>
        <dbReference type="PROSITE" id="PS50011"/>
    </source>
</evidence>
<dbReference type="PANTHER" id="PTHR24346:SF30">
    <property type="entry name" value="MATERNAL EMBRYONIC LEUCINE ZIPPER KINASE"/>
    <property type="match status" value="1"/>
</dbReference>
<dbReference type="GO" id="GO:0004674">
    <property type="term" value="F:protein serine/threonine kinase activity"/>
    <property type="evidence" value="ECO:0007669"/>
    <property type="project" value="TreeGrafter"/>
</dbReference>
<dbReference type="Pfam" id="PF00069">
    <property type="entry name" value="Pkinase"/>
    <property type="match status" value="1"/>
</dbReference>
<accession>F0UKF0</accession>
<feature type="region of interest" description="Disordered" evidence="3">
    <location>
        <begin position="150"/>
        <end position="174"/>
    </location>
</feature>
<evidence type="ECO:0000313" key="6">
    <source>
        <dbReference type="Proteomes" id="UP000008142"/>
    </source>
</evidence>
<dbReference type="InterPro" id="IPR000719">
    <property type="entry name" value="Prot_kinase_dom"/>
</dbReference>
<feature type="region of interest" description="Disordered" evidence="3">
    <location>
        <begin position="48"/>
        <end position="81"/>
    </location>
</feature>
<protein>
    <submittedName>
        <fullName evidence="5">Protein kinase</fullName>
    </submittedName>
</protein>
<evidence type="ECO:0000256" key="2">
    <source>
        <dbReference type="ARBA" id="ARBA00022840"/>
    </source>
</evidence>
<dbReference type="STRING" id="544711.F0UKF0"/>
<feature type="compositionally biased region" description="Basic and acidic residues" evidence="3">
    <location>
        <begin position="252"/>
        <end position="261"/>
    </location>
</feature>
<dbReference type="GO" id="GO:0035556">
    <property type="term" value="P:intracellular signal transduction"/>
    <property type="evidence" value="ECO:0007669"/>
    <property type="project" value="TreeGrafter"/>
</dbReference>
<organism evidence="6">
    <name type="scientific">Ajellomyces capsulatus (strain H88)</name>
    <name type="common">Darling's disease fungus</name>
    <name type="synonym">Histoplasma capsulatum</name>
    <dbReference type="NCBI Taxonomy" id="544711"/>
    <lineage>
        <taxon>Eukaryota</taxon>
        <taxon>Fungi</taxon>
        <taxon>Dikarya</taxon>
        <taxon>Ascomycota</taxon>
        <taxon>Pezizomycotina</taxon>
        <taxon>Eurotiomycetes</taxon>
        <taxon>Eurotiomycetidae</taxon>
        <taxon>Onygenales</taxon>
        <taxon>Ajellomycetaceae</taxon>
        <taxon>Histoplasma</taxon>
    </lineage>
</organism>